<dbReference type="GeneID" id="64690903"/>
<gene>
    <name evidence="4" type="ORF">F5147DRAFT_216455</name>
</gene>
<dbReference type="SMART" id="SM00320">
    <property type="entry name" value="WD40"/>
    <property type="match status" value="3"/>
</dbReference>
<dbReference type="EMBL" id="JABBWM010000033">
    <property type="protein sequence ID" value="KAG2106937.1"/>
    <property type="molecule type" value="Genomic_DNA"/>
</dbReference>
<dbReference type="PRINTS" id="PR00320">
    <property type="entry name" value="GPROTEINBRPT"/>
</dbReference>
<evidence type="ECO:0000313" key="5">
    <source>
        <dbReference type="Proteomes" id="UP000823399"/>
    </source>
</evidence>
<organism evidence="4 5">
    <name type="scientific">Suillus discolor</name>
    <dbReference type="NCBI Taxonomy" id="1912936"/>
    <lineage>
        <taxon>Eukaryota</taxon>
        <taxon>Fungi</taxon>
        <taxon>Dikarya</taxon>
        <taxon>Basidiomycota</taxon>
        <taxon>Agaricomycotina</taxon>
        <taxon>Agaricomycetes</taxon>
        <taxon>Agaricomycetidae</taxon>
        <taxon>Boletales</taxon>
        <taxon>Suillineae</taxon>
        <taxon>Suillaceae</taxon>
        <taxon>Suillus</taxon>
    </lineage>
</organism>
<dbReference type="InterPro" id="IPR020472">
    <property type="entry name" value="WD40_PAC1"/>
</dbReference>
<dbReference type="PANTHER" id="PTHR19879:SF9">
    <property type="entry name" value="TRANSCRIPTION INITIATION FACTOR TFIID SUBUNIT 5"/>
    <property type="match status" value="1"/>
</dbReference>
<dbReference type="InterPro" id="IPR015943">
    <property type="entry name" value="WD40/YVTN_repeat-like_dom_sf"/>
</dbReference>
<keyword evidence="5" id="KW-1185">Reference proteome</keyword>
<evidence type="ECO:0000256" key="1">
    <source>
        <dbReference type="ARBA" id="ARBA00022574"/>
    </source>
</evidence>
<name>A0A9P7F495_9AGAM</name>
<comment type="caution">
    <text evidence="4">The sequence shown here is derived from an EMBL/GenBank/DDBJ whole genome shotgun (WGS) entry which is preliminary data.</text>
</comment>
<accession>A0A9P7F495</accession>
<dbReference type="Pfam" id="PF00400">
    <property type="entry name" value="WD40"/>
    <property type="match status" value="3"/>
</dbReference>
<dbReference type="InterPro" id="IPR001680">
    <property type="entry name" value="WD40_rpt"/>
</dbReference>
<dbReference type="PANTHER" id="PTHR19879">
    <property type="entry name" value="TRANSCRIPTION INITIATION FACTOR TFIID"/>
    <property type="match status" value="1"/>
</dbReference>
<reference evidence="4" key="1">
    <citation type="journal article" date="2020" name="New Phytol.">
        <title>Comparative genomics reveals dynamic genome evolution in host specialist ectomycorrhizal fungi.</title>
        <authorList>
            <person name="Lofgren L.A."/>
            <person name="Nguyen N.H."/>
            <person name="Vilgalys R."/>
            <person name="Ruytinx J."/>
            <person name="Liao H.L."/>
            <person name="Branco S."/>
            <person name="Kuo A."/>
            <person name="LaButti K."/>
            <person name="Lipzen A."/>
            <person name="Andreopoulos W."/>
            <person name="Pangilinan J."/>
            <person name="Riley R."/>
            <person name="Hundley H."/>
            <person name="Na H."/>
            <person name="Barry K."/>
            <person name="Grigoriev I.V."/>
            <person name="Stajich J.E."/>
            <person name="Kennedy P.G."/>
        </authorList>
    </citation>
    <scope>NUCLEOTIDE SEQUENCE</scope>
    <source>
        <strain evidence="4">FC423</strain>
    </source>
</reference>
<dbReference type="PROSITE" id="PS50082">
    <property type="entry name" value="WD_REPEATS_2"/>
    <property type="match status" value="3"/>
</dbReference>
<feature type="repeat" description="WD" evidence="3">
    <location>
        <begin position="102"/>
        <end position="128"/>
    </location>
</feature>
<feature type="repeat" description="WD" evidence="3">
    <location>
        <begin position="228"/>
        <end position="269"/>
    </location>
</feature>
<keyword evidence="1 3" id="KW-0853">WD repeat</keyword>
<evidence type="ECO:0000313" key="4">
    <source>
        <dbReference type="EMBL" id="KAG2106937.1"/>
    </source>
</evidence>
<dbReference type="PROSITE" id="PS50294">
    <property type="entry name" value="WD_REPEATS_REGION"/>
    <property type="match status" value="2"/>
</dbReference>
<evidence type="ECO:0000256" key="3">
    <source>
        <dbReference type="PROSITE-ProRule" id="PRU00221"/>
    </source>
</evidence>
<protein>
    <recommendedName>
        <fullName evidence="6">WD40 repeat-like protein</fullName>
    </recommendedName>
</protein>
<dbReference type="AlphaFoldDB" id="A0A9P7F495"/>
<feature type="repeat" description="WD" evidence="3">
    <location>
        <begin position="33"/>
        <end position="74"/>
    </location>
</feature>
<sequence length="334" mass="36566">MASSSKQPGIAAKKSVLTPVMTLEGHEPYFAPSNHEVKNISCISYFPDGKQIISGSGDKTTRRWDLREGKEIKEAREVYKDIVHGVGVSRDGRWVVTAVGADSTLLAGGSLDGTVRIWSLDTGKLVAGPFRFSGEQVQVLGLSQDSRKLAVISGSIYPTCMAQLWLQVWDVRSQKLVGERSTPMINVFSLPSIQVFWTTKGKFITGLFSLYAFYEYDASTLTTVGDSFQGHTGLIRNLALSFDCLLLASASVDNTIKLWSFESRQLLLSFDVQAPFTLILSPDSHQLAYTTWDEARIHVCDIPADILTCIGLAKETSGNLAKLLNVRGPALVLI</sequence>
<keyword evidence="2" id="KW-0677">Repeat</keyword>
<dbReference type="Proteomes" id="UP000823399">
    <property type="component" value="Unassembled WGS sequence"/>
</dbReference>
<dbReference type="RefSeq" id="XP_041291876.1">
    <property type="nucleotide sequence ID" value="XM_041428644.1"/>
</dbReference>
<proteinExistence type="predicted"/>
<dbReference type="SUPFAM" id="SSF69322">
    <property type="entry name" value="Tricorn protease domain 2"/>
    <property type="match status" value="1"/>
</dbReference>
<dbReference type="Gene3D" id="2.130.10.10">
    <property type="entry name" value="YVTN repeat-like/Quinoprotein amine dehydrogenase"/>
    <property type="match status" value="3"/>
</dbReference>
<evidence type="ECO:0008006" key="6">
    <source>
        <dbReference type="Google" id="ProtNLM"/>
    </source>
</evidence>
<dbReference type="OrthoDB" id="2624652at2759"/>
<evidence type="ECO:0000256" key="2">
    <source>
        <dbReference type="ARBA" id="ARBA00022737"/>
    </source>
</evidence>